<accession>A0AAP8MVQ6</accession>
<comment type="caution">
    <text evidence="1">The sequence shown here is derived from an EMBL/GenBank/DDBJ whole genome shotgun (WGS) entry which is preliminary data.</text>
</comment>
<organism evidence="1 2">
    <name type="scientific">Vibrio breoganii</name>
    <dbReference type="NCBI Taxonomy" id="553239"/>
    <lineage>
        <taxon>Bacteria</taxon>
        <taxon>Pseudomonadati</taxon>
        <taxon>Pseudomonadota</taxon>
        <taxon>Gammaproteobacteria</taxon>
        <taxon>Vibrionales</taxon>
        <taxon>Vibrionaceae</taxon>
        <taxon>Vibrio</taxon>
    </lineage>
</organism>
<dbReference type="Proteomes" id="UP000235611">
    <property type="component" value="Unassembled WGS sequence"/>
</dbReference>
<dbReference type="EMBL" id="MDBO01000075">
    <property type="protein sequence ID" value="PMP10247.1"/>
    <property type="molecule type" value="Genomic_DNA"/>
</dbReference>
<protein>
    <submittedName>
        <fullName evidence="1">Uncharacterized protein</fullName>
    </submittedName>
</protein>
<evidence type="ECO:0000313" key="2">
    <source>
        <dbReference type="Proteomes" id="UP000235611"/>
    </source>
</evidence>
<dbReference type="AlphaFoldDB" id="A0AAP8MVQ6"/>
<gene>
    <name evidence="1" type="ORF">BCS93_11265</name>
</gene>
<sequence length="110" mass="12592">MGKSYIENRVQTIQSNRRVGKVGLSSQAVRCFDIKVRFTDEERLFFESCADFFGTSKSVYANAIMFDSLIDILASSPEFYHQTKAKYLEQGGDPSNPMFNEINNRMREDG</sequence>
<proteinExistence type="predicted"/>
<evidence type="ECO:0000313" key="1">
    <source>
        <dbReference type="EMBL" id="PMP10247.1"/>
    </source>
</evidence>
<name>A0AAP8MVQ6_9VIBR</name>
<dbReference type="RefSeq" id="WP_102477802.1">
    <property type="nucleotide sequence ID" value="NZ_MDBO01000075.1"/>
</dbReference>
<reference evidence="2" key="1">
    <citation type="submission" date="2016-07" db="EMBL/GenBank/DDBJ databases">
        <title>Nontailed viruses are major unrecognized killers of bacteria in the ocean.</title>
        <authorList>
            <person name="Kauffman K."/>
            <person name="Hussain F."/>
            <person name="Yang J."/>
            <person name="Arevalo P."/>
            <person name="Brown J."/>
            <person name="Cutler M."/>
            <person name="Kelly L."/>
            <person name="Polz M.F."/>
        </authorList>
    </citation>
    <scope>NUCLEOTIDE SEQUENCE [LARGE SCALE GENOMIC DNA]</scope>
    <source>
        <strain evidence="2">10N.222.49.A5</strain>
    </source>
</reference>